<evidence type="ECO:0000313" key="6">
    <source>
        <dbReference type="EMBL" id="SDZ98973.1"/>
    </source>
</evidence>
<evidence type="ECO:0000256" key="3">
    <source>
        <dbReference type="ARBA" id="ARBA00023136"/>
    </source>
</evidence>
<dbReference type="Pfam" id="PF00905">
    <property type="entry name" value="Transpeptidase"/>
    <property type="match status" value="1"/>
</dbReference>
<dbReference type="Gene3D" id="3.30.10.20">
    <property type="match status" value="1"/>
</dbReference>
<dbReference type="Pfam" id="PF03793">
    <property type="entry name" value="PASTA"/>
    <property type="match status" value="1"/>
</dbReference>
<dbReference type="GO" id="GO:0005886">
    <property type="term" value="C:plasma membrane"/>
    <property type="evidence" value="ECO:0007669"/>
    <property type="project" value="TreeGrafter"/>
</dbReference>
<dbReference type="SUPFAM" id="SSF54184">
    <property type="entry name" value="Penicillin-binding protein 2x (pbp-2x), c-terminal domain"/>
    <property type="match status" value="1"/>
</dbReference>
<dbReference type="GO" id="GO:0008658">
    <property type="term" value="F:penicillin binding"/>
    <property type="evidence" value="ECO:0007669"/>
    <property type="project" value="InterPro"/>
</dbReference>
<dbReference type="SMART" id="SM00740">
    <property type="entry name" value="PASTA"/>
    <property type="match status" value="1"/>
</dbReference>
<dbReference type="InterPro" id="IPR005543">
    <property type="entry name" value="PASTA_dom"/>
</dbReference>
<keyword evidence="4" id="KW-1133">Transmembrane helix</keyword>
<keyword evidence="2" id="KW-0645">Protease</keyword>
<evidence type="ECO:0000313" key="7">
    <source>
        <dbReference type="Proteomes" id="UP000198820"/>
    </source>
</evidence>
<dbReference type="PANTHER" id="PTHR30627">
    <property type="entry name" value="PEPTIDOGLYCAN D,D-TRANSPEPTIDASE"/>
    <property type="match status" value="1"/>
</dbReference>
<dbReference type="EMBL" id="FNQF01000002">
    <property type="protein sequence ID" value="SDZ98973.1"/>
    <property type="molecule type" value="Genomic_DNA"/>
</dbReference>
<evidence type="ECO:0000256" key="2">
    <source>
        <dbReference type="ARBA" id="ARBA00022645"/>
    </source>
</evidence>
<keyword evidence="2" id="KW-0121">Carboxypeptidase</keyword>
<evidence type="ECO:0000256" key="1">
    <source>
        <dbReference type="ARBA" id="ARBA00004370"/>
    </source>
</evidence>
<dbReference type="PROSITE" id="PS51178">
    <property type="entry name" value="PASTA"/>
    <property type="match status" value="1"/>
</dbReference>
<organism evidence="6 7">
    <name type="scientific">Psychroflexus halocasei</name>
    <dbReference type="NCBI Taxonomy" id="908615"/>
    <lineage>
        <taxon>Bacteria</taxon>
        <taxon>Pseudomonadati</taxon>
        <taxon>Bacteroidota</taxon>
        <taxon>Flavobacteriia</taxon>
        <taxon>Flavobacteriales</taxon>
        <taxon>Flavobacteriaceae</taxon>
        <taxon>Psychroflexus</taxon>
    </lineage>
</organism>
<reference evidence="6 7" key="1">
    <citation type="submission" date="2016-10" db="EMBL/GenBank/DDBJ databases">
        <authorList>
            <person name="de Groot N.N."/>
        </authorList>
    </citation>
    <scope>NUCLEOTIDE SEQUENCE [LARGE SCALE GENOMIC DNA]</scope>
    <source>
        <strain evidence="6 7">DSM 23581</strain>
    </source>
</reference>
<keyword evidence="6" id="KW-0131">Cell cycle</keyword>
<dbReference type="InterPro" id="IPR005311">
    <property type="entry name" value="PBP_dimer"/>
</dbReference>
<evidence type="ECO:0000256" key="4">
    <source>
        <dbReference type="SAM" id="Phobius"/>
    </source>
</evidence>
<dbReference type="SUPFAM" id="SSF56519">
    <property type="entry name" value="Penicillin binding protein dimerisation domain"/>
    <property type="match status" value="1"/>
</dbReference>
<dbReference type="GO" id="GO:0051301">
    <property type="term" value="P:cell division"/>
    <property type="evidence" value="ECO:0007669"/>
    <property type="project" value="UniProtKB-KW"/>
</dbReference>
<keyword evidence="4" id="KW-0812">Transmembrane</keyword>
<feature type="domain" description="PASTA" evidence="5">
    <location>
        <begin position="596"/>
        <end position="654"/>
    </location>
</feature>
<dbReference type="Gene3D" id="3.90.1310.10">
    <property type="entry name" value="Penicillin-binding protein 2a (Domain 2)"/>
    <property type="match status" value="1"/>
</dbReference>
<dbReference type="GO" id="GO:0071555">
    <property type="term" value="P:cell wall organization"/>
    <property type="evidence" value="ECO:0007669"/>
    <property type="project" value="TreeGrafter"/>
</dbReference>
<accession>A0A1H3XI31</accession>
<dbReference type="InterPro" id="IPR001460">
    <property type="entry name" value="PCN-bd_Tpept"/>
</dbReference>
<gene>
    <name evidence="6" type="ORF">SAMN05421540_102369</name>
</gene>
<evidence type="ECO:0000259" key="5">
    <source>
        <dbReference type="PROSITE" id="PS51178"/>
    </source>
</evidence>
<dbReference type="PANTHER" id="PTHR30627:SF1">
    <property type="entry name" value="PEPTIDOGLYCAN D,D-TRANSPEPTIDASE FTSI"/>
    <property type="match status" value="1"/>
</dbReference>
<dbReference type="RefSeq" id="WP_093239779.1">
    <property type="nucleotide sequence ID" value="NZ_FNQF01000002.1"/>
</dbReference>
<dbReference type="CDD" id="cd06575">
    <property type="entry name" value="PASTA_Pbp2x-like_2"/>
    <property type="match status" value="1"/>
</dbReference>
<comment type="subcellular location">
    <subcellularLocation>
        <location evidence="1">Membrane</location>
    </subcellularLocation>
</comment>
<proteinExistence type="predicted"/>
<name>A0A1H3XI31_9FLAO</name>
<dbReference type="AlphaFoldDB" id="A0A1H3XI31"/>
<dbReference type="InterPro" id="IPR036138">
    <property type="entry name" value="PBP_dimer_sf"/>
</dbReference>
<keyword evidence="7" id="KW-1185">Reference proteome</keyword>
<dbReference type="Pfam" id="PF03717">
    <property type="entry name" value="PBP_dimer"/>
    <property type="match status" value="1"/>
</dbReference>
<keyword evidence="6" id="KW-0132">Cell division</keyword>
<feature type="transmembrane region" description="Helical" evidence="4">
    <location>
        <begin position="12"/>
        <end position="30"/>
    </location>
</feature>
<keyword evidence="3 4" id="KW-0472">Membrane</keyword>
<keyword evidence="2" id="KW-0378">Hydrolase</keyword>
<dbReference type="Gene3D" id="3.30.450.330">
    <property type="match status" value="1"/>
</dbReference>
<dbReference type="SUPFAM" id="SSF56601">
    <property type="entry name" value="beta-lactamase/transpeptidase-like"/>
    <property type="match status" value="1"/>
</dbReference>
<dbReference type="InterPro" id="IPR050515">
    <property type="entry name" value="Beta-lactam/transpept"/>
</dbReference>
<dbReference type="InterPro" id="IPR012338">
    <property type="entry name" value="Beta-lactam/transpept-like"/>
</dbReference>
<dbReference type="Proteomes" id="UP000198820">
    <property type="component" value="Unassembled WGS sequence"/>
</dbReference>
<protein>
    <submittedName>
        <fullName evidence="6">Cell division protein FtsI (Penicillin-binding protein 3)</fullName>
    </submittedName>
</protein>
<dbReference type="Gene3D" id="3.40.710.10">
    <property type="entry name" value="DD-peptidase/beta-lactamase superfamily"/>
    <property type="match status" value="1"/>
</dbReference>
<dbReference type="GO" id="GO:0004180">
    <property type="term" value="F:carboxypeptidase activity"/>
    <property type="evidence" value="ECO:0007669"/>
    <property type="project" value="UniProtKB-KW"/>
</dbReference>
<dbReference type="STRING" id="908615.SAMN05421540_102369"/>
<sequence length="654" mass="73373">MNKEKHIIKRYFIVLAVFFAVAVLIVYKLFTIQFVEGDKYEDLAQSTVYRTFTIDPNRGNVYDSKMNLLATSVTKYEIRFDPISVSDADFKKYLKPLADGLAEIFPRSSNHYQVKFKKARQLNNRYVFIAKNLDYSAYLKVKSLPMFNLGAYKGGFIAEQSTVREYPLGKVGKRTVGYNNVGLEGAFEDYLQGEKGQRLKQKIAKGQWKPITDINQIEPVDGLDVVTTIDVNIQDITHHALLKQLEAFEADHGTAIVMETKTGEIKAIANLGMSKEFGKYYEKRNYAVYETHEPGSTFKLMSLVAALEDKVVDTSTVIDTEKGRIKYFDRVVTDSRLGGYGEISVARALELSSNTAFAKMIYNNYKDKPEQFSNRLKMMGLDEKIGLQIKGEGHPHIPHPDDANWYGTTLPWMSFGYGVSLTALQTLTFYNAIANDGMLVKPKFIKSVRDRDRIIESYEEPIISGSVCSEETAKQARNILQNAVERGTAEGIYSEAFSMAGKTGTCQTEYWKGSGKYISSFAGYFPADEPKYSCIIVIHKPNPKIGYYGSKVAAPVFKSIAKKIYSDTPLVDEIEKVQFASLKEEESSDNYNEIARKYKTIMPNLVGMPAMDAISILENNGLNVKLIGEGKVVKQSISAGTKIKSQTQINLILG</sequence>